<feature type="region of interest" description="Disordered" evidence="1">
    <location>
        <begin position="157"/>
        <end position="178"/>
    </location>
</feature>
<evidence type="ECO:0000313" key="3">
    <source>
        <dbReference type="Proteomes" id="UP001438707"/>
    </source>
</evidence>
<keyword evidence="3" id="KW-1185">Reference proteome</keyword>
<comment type="caution">
    <text evidence="2">The sequence shown here is derived from an EMBL/GenBank/DDBJ whole genome shotgun (WGS) entry which is preliminary data.</text>
</comment>
<dbReference type="EMBL" id="JALJOS010000010">
    <property type="protein sequence ID" value="KAK9833641.1"/>
    <property type="molecule type" value="Genomic_DNA"/>
</dbReference>
<evidence type="ECO:0000256" key="1">
    <source>
        <dbReference type="SAM" id="MobiDB-lite"/>
    </source>
</evidence>
<accession>A0AAW1RIN0</accession>
<organism evidence="2 3">
    <name type="scientific">Apatococcus lobatus</name>
    <dbReference type="NCBI Taxonomy" id="904363"/>
    <lineage>
        <taxon>Eukaryota</taxon>
        <taxon>Viridiplantae</taxon>
        <taxon>Chlorophyta</taxon>
        <taxon>core chlorophytes</taxon>
        <taxon>Trebouxiophyceae</taxon>
        <taxon>Chlorellales</taxon>
        <taxon>Chlorellaceae</taxon>
        <taxon>Apatococcus</taxon>
    </lineage>
</organism>
<protein>
    <submittedName>
        <fullName evidence="2">Uncharacterized protein</fullName>
    </submittedName>
</protein>
<name>A0AAW1RIN0_9CHLO</name>
<evidence type="ECO:0000313" key="2">
    <source>
        <dbReference type="EMBL" id="KAK9833641.1"/>
    </source>
</evidence>
<sequence>MRVRPAIAAVEQLVGALHQVQAAMVQLTASVTNLLRLKDWILQTPAVVKALHKDGLIQLVATCAEVLLSKELLTSAMQELAAYALPTYQSIYCDHSGSELAWQRIASRTKEKLKSKAILKQRFEMARMLRAYEDEDYRKQFMAYLESTDADIEMRKFTPTKSSRESRPSVSSRPLTPTSFAMVDGQAVPIFGSEPQPAASIISNAANIGFNLNSLLAAGPMAAAATRAGGGLPLLSPMTTSPMQPRHPFLMQGMRQAPRRNTLSMHSVPFSDGPQLSGQLLPNLPLQPQPQTSPTPGFTPYHPIGPGYLPPMQLHFKHQAGIPIPHTNIPLQQYVDDVLHHRRGSTGEAVASTPLASQASARPRDIAAVGRTALRLHP</sequence>
<gene>
    <name evidence="2" type="ORF">WJX74_001415</name>
</gene>
<dbReference type="Proteomes" id="UP001438707">
    <property type="component" value="Unassembled WGS sequence"/>
</dbReference>
<proteinExistence type="predicted"/>
<dbReference type="AlphaFoldDB" id="A0AAW1RIN0"/>
<reference evidence="2 3" key="1">
    <citation type="journal article" date="2024" name="Nat. Commun.">
        <title>Phylogenomics reveals the evolutionary origins of lichenization in chlorophyte algae.</title>
        <authorList>
            <person name="Puginier C."/>
            <person name="Libourel C."/>
            <person name="Otte J."/>
            <person name="Skaloud P."/>
            <person name="Haon M."/>
            <person name="Grisel S."/>
            <person name="Petersen M."/>
            <person name="Berrin J.G."/>
            <person name="Delaux P.M."/>
            <person name="Dal Grande F."/>
            <person name="Keller J."/>
        </authorList>
    </citation>
    <scope>NUCLEOTIDE SEQUENCE [LARGE SCALE GENOMIC DNA]</scope>
    <source>
        <strain evidence="2 3">SAG 2145</strain>
    </source>
</reference>
<feature type="compositionally biased region" description="Basic and acidic residues" evidence="1">
    <location>
        <begin position="157"/>
        <end position="167"/>
    </location>
</feature>